<dbReference type="SUPFAM" id="SSF50156">
    <property type="entry name" value="PDZ domain-like"/>
    <property type="match status" value="1"/>
</dbReference>
<dbReference type="RefSeq" id="WP_209658478.1">
    <property type="nucleotide sequence ID" value="NZ_JAGGLI010000001.1"/>
</dbReference>
<gene>
    <name evidence="13" type="ORF">J2Z35_000226</name>
</gene>
<dbReference type="InterPro" id="IPR008915">
    <property type="entry name" value="Peptidase_M50"/>
</dbReference>
<organism evidence="13 14">
    <name type="scientific">Acetoanaerobium pronyense</name>
    <dbReference type="NCBI Taxonomy" id="1482736"/>
    <lineage>
        <taxon>Bacteria</taxon>
        <taxon>Bacillati</taxon>
        <taxon>Bacillota</taxon>
        <taxon>Clostridia</taxon>
        <taxon>Peptostreptococcales</taxon>
        <taxon>Filifactoraceae</taxon>
        <taxon>Acetoanaerobium</taxon>
    </lineage>
</organism>
<evidence type="ECO:0000256" key="10">
    <source>
        <dbReference type="ARBA" id="ARBA00023136"/>
    </source>
</evidence>
<dbReference type="NCBIfam" id="TIGR00054">
    <property type="entry name" value="RIP metalloprotease RseP"/>
    <property type="match status" value="1"/>
</dbReference>
<dbReference type="InterPro" id="IPR004387">
    <property type="entry name" value="Pept_M50_Zn"/>
</dbReference>
<evidence type="ECO:0000259" key="12">
    <source>
        <dbReference type="Pfam" id="PF02163"/>
    </source>
</evidence>
<accession>A0ABS4KF98</accession>
<comment type="caution">
    <text evidence="13">The sequence shown here is derived from an EMBL/GenBank/DDBJ whole genome shotgun (WGS) entry which is preliminary data.</text>
</comment>
<dbReference type="GO" id="GO:0008233">
    <property type="term" value="F:peptidase activity"/>
    <property type="evidence" value="ECO:0007669"/>
    <property type="project" value="UniProtKB-KW"/>
</dbReference>
<comment type="similarity">
    <text evidence="3 11">Belongs to the peptidase M50B family.</text>
</comment>
<evidence type="ECO:0000256" key="4">
    <source>
        <dbReference type="ARBA" id="ARBA00022670"/>
    </source>
</evidence>
<keyword evidence="4 13" id="KW-0645">Protease</keyword>
<dbReference type="GO" id="GO:0006508">
    <property type="term" value="P:proteolysis"/>
    <property type="evidence" value="ECO:0007669"/>
    <property type="project" value="UniProtKB-KW"/>
</dbReference>
<dbReference type="Proteomes" id="UP001314903">
    <property type="component" value="Unassembled WGS sequence"/>
</dbReference>
<feature type="domain" description="Peptidase M50" evidence="12">
    <location>
        <begin position="9"/>
        <end position="320"/>
    </location>
</feature>
<keyword evidence="10 11" id="KW-0472">Membrane</keyword>
<protein>
    <recommendedName>
        <fullName evidence="11">Zinc metalloprotease</fullName>
        <ecNumber evidence="11">3.4.24.-</ecNumber>
    </recommendedName>
</protein>
<dbReference type="CDD" id="cd23081">
    <property type="entry name" value="cpPDZ_EcRseP-like"/>
    <property type="match status" value="1"/>
</dbReference>
<keyword evidence="6 11" id="KW-0378">Hydrolase</keyword>
<feature type="transmembrane region" description="Helical" evidence="11">
    <location>
        <begin position="6"/>
        <end position="26"/>
    </location>
</feature>
<keyword evidence="5 11" id="KW-0812">Transmembrane</keyword>
<keyword evidence="7 11" id="KW-0862">Zinc</keyword>
<reference evidence="13 14" key="1">
    <citation type="submission" date="2021-03" db="EMBL/GenBank/DDBJ databases">
        <title>Genomic Encyclopedia of Type Strains, Phase IV (KMG-IV): sequencing the most valuable type-strain genomes for metagenomic binning, comparative biology and taxonomic classification.</title>
        <authorList>
            <person name="Goeker M."/>
        </authorList>
    </citation>
    <scope>NUCLEOTIDE SEQUENCE [LARGE SCALE GENOMIC DNA]</scope>
    <source>
        <strain evidence="13 14">DSM 27512</strain>
    </source>
</reference>
<evidence type="ECO:0000313" key="14">
    <source>
        <dbReference type="Proteomes" id="UP001314903"/>
    </source>
</evidence>
<keyword evidence="8 11" id="KW-1133">Transmembrane helix</keyword>
<comment type="cofactor">
    <cofactor evidence="1 11">
        <name>Zn(2+)</name>
        <dbReference type="ChEBI" id="CHEBI:29105"/>
    </cofactor>
</comment>
<evidence type="ECO:0000256" key="8">
    <source>
        <dbReference type="ARBA" id="ARBA00022989"/>
    </source>
</evidence>
<name>A0ABS4KF98_9FIRM</name>
<feature type="transmembrane region" description="Helical" evidence="11">
    <location>
        <begin position="258"/>
        <end position="278"/>
    </location>
</feature>
<evidence type="ECO:0000256" key="5">
    <source>
        <dbReference type="ARBA" id="ARBA00022692"/>
    </source>
</evidence>
<keyword evidence="14" id="KW-1185">Reference proteome</keyword>
<keyword evidence="11" id="KW-0479">Metal-binding</keyword>
<keyword evidence="9 11" id="KW-0482">Metalloprotease</keyword>
<dbReference type="CDD" id="cd06163">
    <property type="entry name" value="S2P-M50_PDZ_RseP-like"/>
    <property type="match status" value="1"/>
</dbReference>
<dbReference type="Gene3D" id="2.30.42.10">
    <property type="match status" value="1"/>
</dbReference>
<evidence type="ECO:0000256" key="9">
    <source>
        <dbReference type="ARBA" id="ARBA00023049"/>
    </source>
</evidence>
<evidence type="ECO:0000256" key="1">
    <source>
        <dbReference type="ARBA" id="ARBA00001947"/>
    </source>
</evidence>
<evidence type="ECO:0000256" key="2">
    <source>
        <dbReference type="ARBA" id="ARBA00004141"/>
    </source>
</evidence>
<dbReference type="InterPro" id="IPR036034">
    <property type="entry name" value="PDZ_sf"/>
</dbReference>
<dbReference type="PANTHER" id="PTHR42837:SF2">
    <property type="entry name" value="MEMBRANE METALLOPROTEASE ARASP2, CHLOROPLASTIC-RELATED"/>
    <property type="match status" value="1"/>
</dbReference>
<evidence type="ECO:0000256" key="6">
    <source>
        <dbReference type="ARBA" id="ARBA00022801"/>
    </source>
</evidence>
<evidence type="ECO:0000313" key="13">
    <source>
        <dbReference type="EMBL" id="MBP2026437.1"/>
    </source>
</evidence>
<feature type="transmembrane region" description="Helical" evidence="11">
    <location>
        <begin position="307"/>
        <end position="326"/>
    </location>
</feature>
<dbReference type="EC" id="3.4.24.-" evidence="11"/>
<feature type="transmembrane region" description="Helical" evidence="11">
    <location>
        <begin position="92"/>
        <end position="116"/>
    </location>
</feature>
<dbReference type="EMBL" id="JAGGLI010000001">
    <property type="protein sequence ID" value="MBP2026437.1"/>
    <property type="molecule type" value="Genomic_DNA"/>
</dbReference>
<evidence type="ECO:0000256" key="11">
    <source>
        <dbReference type="RuleBase" id="RU362031"/>
    </source>
</evidence>
<evidence type="ECO:0000256" key="7">
    <source>
        <dbReference type="ARBA" id="ARBA00022833"/>
    </source>
</evidence>
<proteinExistence type="inferred from homology"/>
<dbReference type="Pfam" id="PF02163">
    <property type="entry name" value="Peptidase_M50"/>
    <property type="match status" value="1"/>
</dbReference>
<dbReference type="PANTHER" id="PTHR42837">
    <property type="entry name" value="REGULATOR OF SIGMA-E PROTEASE RSEP"/>
    <property type="match status" value="1"/>
</dbReference>
<comment type="subcellular location">
    <subcellularLocation>
        <location evidence="2">Membrane</location>
        <topology evidence="2">Multi-pass membrane protein</topology>
    </subcellularLocation>
</comment>
<evidence type="ECO:0000256" key="3">
    <source>
        <dbReference type="ARBA" id="ARBA00007931"/>
    </source>
</evidence>
<sequence length="334" mass="36671">MSIWTIIIALIVFGVIVIVHEMGHFFTAKFFGVTVHEFAVGMGPKIFSKTKNETDYSVRALPLGGYIRMEGEDEGSEDPNGFNNKHPLKRMAIIFAGPFMNFIFAFLLFSMLYMMVGVPVNTVGGLIEGMPAIRSELQEGDRIISIEGTRTSSWTDVTDTIGASEDEILTFEVQRESQTLMIDVETVREGGRTAIGISPKYERAPGISISYGFKQTVGMLKDMLTFLGQLFTGRSESEGVVGPIGIISAVGDAARTGFANVLFLAAVISLNLGLINLLPIPALDGSRIIFQFIELVRGKKIDPEKEGTIHLIGMALLLLLMVFVTYKDILRIFN</sequence>